<keyword evidence="4" id="KW-1185">Reference proteome</keyword>
<reference evidence="4" key="1">
    <citation type="submission" date="2018-03" db="EMBL/GenBank/DDBJ databases">
        <authorList>
            <person name="Sun L."/>
            <person name="Liu H."/>
            <person name="Chen W."/>
            <person name="Huang K."/>
            <person name="Liu W."/>
            <person name="Gao X."/>
        </authorList>
    </citation>
    <scope>NUCLEOTIDE SEQUENCE [LARGE SCALE GENOMIC DNA]</scope>
    <source>
        <strain evidence="4">SH9</strain>
    </source>
</reference>
<gene>
    <name evidence="3" type="ORF">SLNSH_16320</name>
</gene>
<dbReference type="AlphaFoldDB" id="A0A2T1HQT0"/>
<dbReference type="GO" id="GO:0004713">
    <property type="term" value="F:protein tyrosine kinase activity"/>
    <property type="evidence" value="ECO:0007669"/>
    <property type="project" value="TreeGrafter"/>
</dbReference>
<feature type="transmembrane region" description="Helical" evidence="2">
    <location>
        <begin position="373"/>
        <end position="391"/>
    </location>
</feature>
<dbReference type="EMBL" id="PVZS01000018">
    <property type="protein sequence ID" value="PSC03996.1"/>
    <property type="molecule type" value="Genomic_DNA"/>
</dbReference>
<dbReference type="InterPro" id="IPR050445">
    <property type="entry name" value="Bact_polysacc_biosynth/exp"/>
</dbReference>
<keyword evidence="2" id="KW-0472">Membrane</keyword>
<feature type="transmembrane region" description="Helical" evidence="2">
    <location>
        <begin position="96"/>
        <end position="114"/>
    </location>
</feature>
<evidence type="ECO:0000256" key="1">
    <source>
        <dbReference type="SAM" id="MobiDB-lite"/>
    </source>
</evidence>
<accession>A0A2T1HQT0</accession>
<evidence type="ECO:0000313" key="3">
    <source>
        <dbReference type="EMBL" id="PSC03996.1"/>
    </source>
</evidence>
<comment type="caution">
    <text evidence="3">The sequence shown here is derived from an EMBL/GenBank/DDBJ whole genome shotgun (WGS) entry which is preliminary data.</text>
</comment>
<dbReference type="PANTHER" id="PTHR32309:SF13">
    <property type="entry name" value="FERRIC ENTEROBACTIN TRANSPORT PROTEIN FEPE"/>
    <property type="match status" value="1"/>
</dbReference>
<feature type="region of interest" description="Disordered" evidence="1">
    <location>
        <begin position="1"/>
        <end position="56"/>
    </location>
</feature>
<dbReference type="GO" id="GO:0005886">
    <property type="term" value="C:plasma membrane"/>
    <property type="evidence" value="ECO:0007669"/>
    <property type="project" value="TreeGrafter"/>
</dbReference>
<proteinExistence type="predicted"/>
<name>A0A2T1HQT0_9HYPH</name>
<evidence type="ECO:0000256" key="2">
    <source>
        <dbReference type="SAM" id="Phobius"/>
    </source>
</evidence>
<dbReference type="PANTHER" id="PTHR32309">
    <property type="entry name" value="TYROSINE-PROTEIN KINASE"/>
    <property type="match status" value="1"/>
</dbReference>
<feature type="compositionally biased region" description="Low complexity" evidence="1">
    <location>
        <begin position="15"/>
        <end position="26"/>
    </location>
</feature>
<organism evidence="3 4">
    <name type="scientific">Alsobacter soli</name>
    <dbReference type="NCBI Taxonomy" id="2109933"/>
    <lineage>
        <taxon>Bacteria</taxon>
        <taxon>Pseudomonadati</taxon>
        <taxon>Pseudomonadota</taxon>
        <taxon>Alphaproteobacteria</taxon>
        <taxon>Hyphomicrobiales</taxon>
        <taxon>Alsobacteraceae</taxon>
        <taxon>Alsobacter</taxon>
    </lineage>
</organism>
<dbReference type="Proteomes" id="UP000239772">
    <property type="component" value="Unassembled WGS sequence"/>
</dbReference>
<keyword evidence="2" id="KW-0812">Transmembrane</keyword>
<keyword evidence="2" id="KW-1133">Transmembrane helix</keyword>
<sequence>MLSASIDSERPARRPSPAAEPFSSPRNCRQACRSSTSPRGTKDSRRPSPRASRPIAQDFAMLDSVQNRRPPVEPHPAPHSEYIRPADLARFTKRNISIIGACTLAGLALGALYVNTAEPIYLAKTQLLIATRTPQLLRDQVGEVVFSLDNAQVESQLAVLRSENNSSAVIDRLHLTDDPEFVSPKPGLLGRITGMFGSPPPALGDFERRRIAISSFEQGLDVRRVGLSYVIEISFASREADKASRIANATAAAYIDGQVESRLEAARQGSDWLESRISDIRGQLNAAVERVQQLKSSHDYRVVREPEAGPDGRARPTLEELEATAATYRKIYETFLQSYSEAVQRESAPAPDARVITPATRPLSNTYPRTRPILGLSAVLGAMLGFGIALIQHTRRRHPTWAAERRPELAREGV</sequence>
<evidence type="ECO:0000313" key="4">
    <source>
        <dbReference type="Proteomes" id="UP000239772"/>
    </source>
</evidence>
<protein>
    <recommendedName>
        <fullName evidence="5">Polysaccharide chain length determinant N-terminal domain-containing protein</fullName>
    </recommendedName>
</protein>
<evidence type="ECO:0008006" key="5">
    <source>
        <dbReference type="Google" id="ProtNLM"/>
    </source>
</evidence>